<evidence type="ECO:0008006" key="6">
    <source>
        <dbReference type="Google" id="ProtNLM"/>
    </source>
</evidence>
<dbReference type="Pfam" id="PF11807">
    <property type="entry name" value="UstYa"/>
    <property type="match status" value="1"/>
</dbReference>
<dbReference type="GeneID" id="64603306"/>
<evidence type="ECO:0000313" key="5">
    <source>
        <dbReference type="Proteomes" id="UP000719766"/>
    </source>
</evidence>
<evidence type="ECO:0000256" key="3">
    <source>
        <dbReference type="SAM" id="MobiDB-lite"/>
    </source>
</evidence>
<name>A0A9P7DVB8_9AGAM</name>
<evidence type="ECO:0000256" key="2">
    <source>
        <dbReference type="ARBA" id="ARBA00035112"/>
    </source>
</evidence>
<evidence type="ECO:0000313" key="4">
    <source>
        <dbReference type="EMBL" id="KAG1803810.1"/>
    </source>
</evidence>
<comment type="similarity">
    <text evidence="2">Belongs to the ustYa family.</text>
</comment>
<reference evidence="4" key="1">
    <citation type="journal article" date="2020" name="New Phytol.">
        <title>Comparative genomics reveals dynamic genome evolution in host specialist ectomycorrhizal fungi.</title>
        <authorList>
            <person name="Lofgren L.A."/>
            <person name="Nguyen N.H."/>
            <person name="Vilgalys R."/>
            <person name="Ruytinx J."/>
            <person name="Liao H.L."/>
            <person name="Branco S."/>
            <person name="Kuo A."/>
            <person name="LaButti K."/>
            <person name="Lipzen A."/>
            <person name="Andreopoulos W."/>
            <person name="Pangilinan J."/>
            <person name="Riley R."/>
            <person name="Hundley H."/>
            <person name="Na H."/>
            <person name="Barry K."/>
            <person name="Grigoriev I.V."/>
            <person name="Stajich J.E."/>
            <person name="Kennedy P.G."/>
        </authorList>
    </citation>
    <scope>NUCLEOTIDE SEQUENCE</scope>
    <source>
        <strain evidence="4">S12</strain>
    </source>
</reference>
<dbReference type="EMBL" id="JABBWE010000004">
    <property type="protein sequence ID" value="KAG1803810.1"/>
    <property type="molecule type" value="Genomic_DNA"/>
</dbReference>
<protein>
    <recommendedName>
        <fullName evidence="6">Cyclochlorotine biosynthesis protein O</fullName>
    </recommendedName>
</protein>
<organism evidence="4 5">
    <name type="scientific">Suillus plorans</name>
    <dbReference type="NCBI Taxonomy" id="116603"/>
    <lineage>
        <taxon>Eukaryota</taxon>
        <taxon>Fungi</taxon>
        <taxon>Dikarya</taxon>
        <taxon>Basidiomycota</taxon>
        <taxon>Agaricomycotina</taxon>
        <taxon>Agaricomycetes</taxon>
        <taxon>Agaricomycetidae</taxon>
        <taxon>Boletales</taxon>
        <taxon>Suillineae</taxon>
        <taxon>Suillaceae</taxon>
        <taxon>Suillus</taxon>
    </lineage>
</organism>
<proteinExistence type="inferred from homology"/>
<gene>
    <name evidence="4" type="ORF">HD556DRAFT_1533266</name>
</gene>
<dbReference type="GO" id="GO:0043386">
    <property type="term" value="P:mycotoxin biosynthetic process"/>
    <property type="evidence" value="ECO:0007669"/>
    <property type="project" value="InterPro"/>
</dbReference>
<accession>A0A9P7DVB8</accession>
<dbReference type="Proteomes" id="UP000719766">
    <property type="component" value="Unassembled WGS sequence"/>
</dbReference>
<dbReference type="PANTHER" id="PTHR33365:SF4">
    <property type="entry name" value="CYCLOCHLOROTINE BIOSYNTHESIS PROTEIN O"/>
    <property type="match status" value="1"/>
</dbReference>
<feature type="compositionally biased region" description="Basic and acidic residues" evidence="3">
    <location>
        <begin position="336"/>
        <end position="354"/>
    </location>
</feature>
<dbReference type="PANTHER" id="PTHR33365">
    <property type="entry name" value="YALI0B05434P"/>
    <property type="match status" value="1"/>
</dbReference>
<feature type="region of interest" description="Disordered" evidence="3">
    <location>
        <begin position="326"/>
        <end position="354"/>
    </location>
</feature>
<comment type="pathway">
    <text evidence="1">Mycotoxin biosynthesis.</text>
</comment>
<dbReference type="InterPro" id="IPR021765">
    <property type="entry name" value="UstYa-like"/>
</dbReference>
<keyword evidence="5" id="KW-1185">Reference proteome</keyword>
<evidence type="ECO:0000256" key="1">
    <source>
        <dbReference type="ARBA" id="ARBA00004685"/>
    </source>
</evidence>
<sequence>MSKDSLHSSDEETIFGDVDRPGAKPHLKSRILHLWPWLSIGSLIITSVSSFTLWMSTPSAHLAIYSPASVAVEPVITRFNGTIIFPSIYRIHSGPLDAPDYHGPPSPELDAAWDRISDDVPPIQVTIDDLRKAGEVDLPAKVKYPQSSGGGFMASLEVNHQMRCLNFLRKSSWPDHYKLDPWLQRDPSVVRMHLASTLDDCIELIRQSIMCHAEVAMITWDWVKDHKQAYPNFNTRHACRKFENVMDWAMQHADRSEVTRMEDTIDLPFPHQYKVAHRGLNIPSENWSVWERVRACHIVHRQLKPPLHDLDKKSGRIHDAEGVHIRKLLGSDESEGDKAERMRAERERQQPAEA</sequence>
<dbReference type="RefSeq" id="XP_041166156.1">
    <property type="nucleotide sequence ID" value="XM_041309542.1"/>
</dbReference>
<dbReference type="OrthoDB" id="3687641at2759"/>
<dbReference type="AlphaFoldDB" id="A0A9P7DVB8"/>
<comment type="caution">
    <text evidence="4">The sequence shown here is derived from an EMBL/GenBank/DDBJ whole genome shotgun (WGS) entry which is preliminary data.</text>
</comment>